<dbReference type="RefSeq" id="WP_348261790.1">
    <property type="nucleotide sequence ID" value="NZ_CP121196.1"/>
</dbReference>
<organism evidence="2">
    <name type="scientific">Telmatobacter sp. DSM 110680</name>
    <dbReference type="NCBI Taxonomy" id="3036704"/>
    <lineage>
        <taxon>Bacteria</taxon>
        <taxon>Pseudomonadati</taxon>
        <taxon>Acidobacteriota</taxon>
        <taxon>Terriglobia</taxon>
        <taxon>Terriglobales</taxon>
        <taxon>Acidobacteriaceae</taxon>
        <taxon>Telmatobacter</taxon>
    </lineage>
</organism>
<evidence type="ECO:0000313" key="2">
    <source>
        <dbReference type="EMBL" id="XBH16561.1"/>
    </source>
</evidence>
<name>A0AAU7DIF3_9BACT</name>
<dbReference type="Gene3D" id="1.10.30.50">
    <property type="match status" value="1"/>
</dbReference>
<gene>
    <name evidence="2" type="ORF">P8935_18545</name>
</gene>
<dbReference type="Pfam" id="PF14279">
    <property type="entry name" value="HNH_5"/>
    <property type="match status" value="1"/>
</dbReference>
<dbReference type="CDD" id="cd00085">
    <property type="entry name" value="HNHc"/>
    <property type="match status" value="1"/>
</dbReference>
<evidence type="ECO:0000259" key="1">
    <source>
        <dbReference type="SMART" id="SM00507"/>
    </source>
</evidence>
<reference evidence="2" key="1">
    <citation type="submission" date="2023-03" db="EMBL/GenBank/DDBJ databases">
        <title>Edaphobacter sp.</title>
        <authorList>
            <person name="Huber K.J."/>
            <person name="Papendorf J."/>
            <person name="Pilke C."/>
            <person name="Bunk B."/>
            <person name="Sproeer C."/>
            <person name="Pester M."/>
        </authorList>
    </citation>
    <scope>NUCLEOTIDE SEQUENCE</scope>
    <source>
        <strain evidence="2">DSM 110680</strain>
    </source>
</reference>
<accession>A0AAU7DIF3</accession>
<feature type="domain" description="HNH nuclease" evidence="1">
    <location>
        <begin position="120"/>
        <end position="178"/>
    </location>
</feature>
<proteinExistence type="predicted"/>
<dbReference type="AlphaFoldDB" id="A0AAU7DIF3"/>
<protein>
    <submittedName>
        <fullName evidence="2">HNH endonuclease</fullName>
    </submittedName>
</protein>
<dbReference type="SMART" id="SM00507">
    <property type="entry name" value="HNHc"/>
    <property type="match status" value="1"/>
</dbReference>
<dbReference type="InterPro" id="IPR003615">
    <property type="entry name" value="HNH_nuc"/>
</dbReference>
<dbReference type="GO" id="GO:0004519">
    <property type="term" value="F:endonuclease activity"/>
    <property type="evidence" value="ECO:0007669"/>
    <property type="project" value="UniProtKB-KW"/>
</dbReference>
<keyword evidence="2" id="KW-0540">Nuclease</keyword>
<keyword evidence="2" id="KW-0378">Hydrolase</keyword>
<keyword evidence="2" id="KW-0255">Endonuclease</keyword>
<dbReference type="EMBL" id="CP121196">
    <property type="protein sequence ID" value="XBH16561.1"/>
    <property type="molecule type" value="Genomic_DNA"/>
</dbReference>
<dbReference type="InterPro" id="IPR029471">
    <property type="entry name" value="HNH_5"/>
</dbReference>
<sequence length="266" mass="30073">MIDGGITSGERLCNFVNHRLLSDGVWSDLELLLESTGRSTQLVAFFRQIAAVTLTGRIVAAGLSINGDVPTYEVAFQRLFKEHLRDVVGIPGKILNEMYRFGQRAVEAALQGAPMSLQKQMRAWALNRHHWCYMCGQALEFNQNDPVRGYTLEHIWPQSYGGDSIEDNFLPACQSCNSKKKANFATWAMPPIQSLLYGIAPDDQRLEEIHGSFKFSLHYRAAQVLAIKEGRTLKEAFLKIGPWTTTRFIDADDVADFFNLENHKLY</sequence>